<gene>
    <name evidence="2" type="ORF">EP51_24000</name>
</gene>
<dbReference type="Pfam" id="PF13581">
    <property type="entry name" value="HATPase_c_2"/>
    <property type="match status" value="1"/>
</dbReference>
<dbReference type="RefSeq" id="WP_128640570.1">
    <property type="nucleotide sequence ID" value="NZ_CP008947.1"/>
</dbReference>
<dbReference type="EMBL" id="CP008947">
    <property type="protein sequence ID" value="AII07551.1"/>
    <property type="molecule type" value="Genomic_DNA"/>
</dbReference>
<proteinExistence type="predicted"/>
<evidence type="ECO:0000259" key="1">
    <source>
        <dbReference type="Pfam" id="PF13581"/>
    </source>
</evidence>
<protein>
    <recommendedName>
        <fullName evidence="1">Histidine kinase/HSP90-like ATPase domain-containing protein</fullName>
    </recommendedName>
</protein>
<dbReference type="InterPro" id="IPR003594">
    <property type="entry name" value="HATPase_dom"/>
</dbReference>
<dbReference type="eggNOG" id="COG2172">
    <property type="taxonomic scope" value="Bacteria"/>
</dbReference>
<evidence type="ECO:0000313" key="3">
    <source>
        <dbReference type="Proteomes" id="UP000028488"/>
    </source>
</evidence>
<organism evidence="2 3">
    <name type="scientific">Rhodococcus opacus</name>
    <name type="common">Nocardia opaca</name>
    <dbReference type="NCBI Taxonomy" id="37919"/>
    <lineage>
        <taxon>Bacteria</taxon>
        <taxon>Bacillati</taxon>
        <taxon>Actinomycetota</taxon>
        <taxon>Actinomycetes</taxon>
        <taxon>Mycobacteriales</taxon>
        <taxon>Nocardiaceae</taxon>
        <taxon>Rhodococcus</taxon>
    </lineage>
</organism>
<dbReference type="Gene3D" id="3.30.565.10">
    <property type="entry name" value="Histidine kinase-like ATPase, C-terminal domain"/>
    <property type="match status" value="1"/>
</dbReference>
<feature type="domain" description="Histidine kinase/HSP90-like ATPase" evidence="1">
    <location>
        <begin position="15"/>
        <end position="128"/>
    </location>
</feature>
<dbReference type="SUPFAM" id="SSF55874">
    <property type="entry name" value="ATPase domain of HSP90 chaperone/DNA topoisomerase II/histidine kinase"/>
    <property type="match status" value="1"/>
</dbReference>
<reference evidence="2 3" key="1">
    <citation type="submission" date="2014-07" db="EMBL/GenBank/DDBJ databases">
        <title>Genome Sequence of Rhodococcus opacus Strain R7, a Biodegrader of Mono- and Polycyclic Aromatic Hydrocarbons.</title>
        <authorList>
            <person name="Di Gennaro P."/>
            <person name="Zampolli J."/>
            <person name="Presti I."/>
            <person name="Cappelletti M."/>
            <person name="D'Ursi P."/>
            <person name="Orro A."/>
            <person name="Mezzelani A."/>
            <person name="Milanesi L."/>
        </authorList>
    </citation>
    <scope>NUCLEOTIDE SEQUENCE [LARGE SCALE GENOMIC DNA]</scope>
    <source>
        <strain evidence="2 3">R7</strain>
    </source>
</reference>
<sequence>MAAELGSFSRRLRTTARPESLDEVHELLADLWAHDPLDLPRRIEFESAVAEIAANIIEHTSGDSVTMTLEVRALPDRIEARFEDDGDPVSVDLTAIELPDDLAERGRGLVIATTVLDRLDYQRDGTVNTWILGRNRVG</sequence>
<accession>A0A076ENS9</accession>
<dbReference type="CDD" id="cd16936">
    <property type="entry name" value="HATPase_RsbW-like"/>
    <property type="match status" value="1"/>
</dbReference>
<name>A0A076ENS9_RHOOP</name>
<dbReference type="InterPro" id="IPR036890">
    <property type="entry name" value="HATPase_C_sf"/>
</dbReference>
<dbReference type="Proteomes" id="UP000028488">
    <property type="component" value="Chromosome"/>
</dbReference>
<dbReference type="AlphaFoldDB" id="A0A076ENS9"/>
<evidence type="ECO:0000313" key="2">
    <source>
        <dbReference type="EMBL" id="AII07551.1"/>
    </source>
</evidence>